<evidence type="ECO:0000313" key="1">
    <source>
        <dbReference type="EMBL" id="MBB3978091.1"/>
    </source>
</evidence>
<comment type="caution">
    <text evidence="1">The sequence shown here is derived from an EMBL/GenBank/DDBJ whole genome shotgun (WGS) entry which is preliminary data.</text>
</comment>
<protein>
    <submittedName>
        <fullName evidence="1">Uncharacterized protein</fullName>
    </submittedName>
</protein>
<keyword evidence="2" id="KW-1185">Reference proteome</keyword>
<name>A0A7W6GJJ5_9HYPH</name>
<reference evidence="1 2" key="1">
    <citation type="submission" date="2020-08" db="EMBL/GenBank/DDBJ databases">
        <title>Genomic Encyclopedia of Type Strains, Phase IV (KMG-IV): sequencing the most valuable type-strain genomes for metagenomic binning, comparative biology and taxonomic classification.</title>
        <authorList>
            <person name="Goeker M."/>
        </authorList>
    </citation>
    <scope>NUCLEOTIDE SEQUENCE [LARGE SCALE GENOMIC DNA]</scope>
    <source>
        <strain evidence="1 2">DSM 100211</strain>
    </source>
</reference>
<dbReference type="Proteomes" id="UP000574761">
    <property type="component" value="Unassembled WGS sequence"/>
</dbReference>
<sequence length="52" mass="5363">MPKSVLIAAMTAFFAALALDIAMPAAVLLGLFAVRELGLEFGGVLVGKERTA</sequence>
<dbReference type="RefSeq" id="WP_183806202.1">
    <property type="nucleotide sequence ID" value="NZ_JACIEE010000006.1"/>
</dbReference>
<evidence type="ECO:0000313" key="2">
    <source>
        <dbReference type="Proteomes" id="UP000574761"/>
    </source>
</evidence>
<dbReference type="EMBL" id="JACIEE010000006">
    <property type="protein sequence ID" value="MBB3978091.1"/>
    <property type="molecule type" value="Genomic_DNA"/>
</dbReference>
<accession>A0A7W6GJJ5</accession>
<organism evidence="1 2">
    <name type="scientific">Mycoplana azooxidifex</name>
    <dbReference type="NCBI Taxonomy" id="1636188"/>
    <lineage>
        <taxon>Bacteria</taxon>
        <taxon>Pseudomonadati</taxon>
        <taxon>Pseudomonadota</taxon>
        <taxon>Alphaproteobacteria</taxon>
        <taxon>Hyphomicrobiales</taxon>
        <taxon>Rhizobiaceae</taxon>
        <taxon>Mycoplana</taxon>
    </lineage>
</organism>
<proteinExistence type="predicted"/>
<dbReference type="AlphaFoldDB" id="A0A7W6GJJ5"/>
<gene>
    <name evidence="1" type="ORF">GGQ64_003305</name>
</gene>